<protein>
    <submittedName>
        <fullName evidence="2">Uncharacterized protein</fullName>
    </submittedName>
</protein>
<evidence type="ECO:0000313" key="2">
    <source>
        <dbReference type="EMBL" id="QIZ73852.1"/>
    </source>
</evidence>
<accession>A0A6H1U4Q6</accession>
<dbReference type="AlphaFoldDB" id="A0A6H1U4Q6"/>
<dbReference type="KEGG" id="oxy:HCG48_20495"/>
<gene>
    <name evidence="2" type="ORF">HCG48_20495</name>
</gene>
<evidence type="ECO:0000313" key="3">
    <source>
        <dbReference type="Proteomes" id="UP000500857"/>
    </source>
</evidence>
<keyword evidence="1" id="KW-0812">Transmembrane</keyword>
<dbReference type="Proteomes" id="UP000500857">
    <property type="component" value="Chromosome"/>
</dbReference>
<organism evidence="2 3">
    <name type="scientific">Oxynema aestuarii AP17</name>
    <dbReference type="NCBI Taxonomy" id="2064643"/>
    <lineage>
        <taxon>Bacteria</taxon>
        <taxon>Bacillati</taxon>
        <taxon>Cyanobacteriota</taxon>
        <taxon>Cyanophyceae</taxon>
        <taxon>Oscillatoriophycideae</taxon>
        <taxon>Oscillatoriales</taxon>
        <taxon>Oscillatoriaceae</taxon>
        <taxon>Oxynema</taxon>
        <taxon>Oxynema aestuarii</taxon>
    </lineage>
</organism>
<dbReference type="EMBL" id="CP051167">
    <property type="protein sequence ID" value="QIZ73852.1"/>
    <property type="molecule type" value="Genomic_DNA"/>
</dbReference>
<proteinExistence type="predicted"/>
<keyword evidence="3" id="KW-1185">Reference proteome</keyword>
<keyword evidence="1" id="KW-0472">Membrane</keyword>
<evidence type="ECO:0000256" key="1">
    <source>
        <dbReference type="SAM" id="Phobius"/>
    </source>
</evidence>
<name>A0A6H1U4Q6_9CYAN</name>
<reference evidence="2 3" key="1">
    <citation type="submission" date="2020-04" db="EMBL/GenBank/DDBJ databases">
        <authorList>
            <person name="Basu S."/>
            <person name="Maruthanayagam V."/>
            <person name="Chakraborty S."/>
            <person name="Pramanik A."/>
            <person name="Mukherjee J."/>
            <person name="Brink B."/>
        </authorList>
    </citation>
    <scope>NUCLEOTIDE SEQUENCE [LARGE SCALE GENOMIC DNA]</scope>
    <source>
        <strain evidence="2 3">AP17</strain>
    </source>
</reference>
<feature type="transmembrane region" description="Helical" evidence="1">
    <location>
        <begin position="47"/>
        <end position="64"/>
    </location>
</feature>
<sequence>MHWGEWLSVLNGSHFPDASVLAQQVNDPDILGRIQRTWMTFVKTGQIWAFIIGAILGYVFRGITGT</sequence>
<keyword evidence="1" id="KW-1133">Transmembrane helix</keyword>